<dbReference type="OrthoDB" id="10253476at2759"/>
<organism evidence="5 6">
    <name type="scientific">Trichodelitschia bisporula</name>
    <dbReference type="NCBI Taxonomy" id="703511"/>
    <lineage>
        <taxon>Eukaryota</taxon>
        <taxon>Fungi</taxon>
        <taxon>Dikarya</taxon>
        <taxon>Ascomycota</taxon>
        <taxon>Pezizomycotina</taxon>
        <taxon>Dothideomycetes</taxon>
        <taxon>Dothideomycetes incertae sedis</taxon>
        <taxon>Phaeotrichales</taxon>
        <taxon>Phaeotrichaceae</taxon>
        <taxon>Trichodelitschia</taxon>
    </lineage>
</organism>
<sequence length="1169" mass="125237">MESADDTDLALLTASAGLLTDVRNMLPGLLFKTKHGETKVHRVVKVGELYRLIGRLEPFQEDSQLLDTALTHILPPLVRAYIASLTSKPIPTLPASCVPLRYAVSQILNTLCKVRGEKVITYFLSNEPRYLEPLLSAFEKGAEHDVLGSATPQEWAVRYVLLLWLGHLMLTPFDLATISEYVPESREWDNFTPPSDLPGIPLRILPLAFAGLRTATKESNAAARLLARLCLRPDMRKLGLLDAVVTWALASLAPSETEVTDIHAYLGLLTFLSALVSAGTGDEVGSYYERIFAATQTVLEAPSFGPIRASAVARKLLVKTHRAIAIHTLTLDPSSPLIEEVIAHLLSSLADTDSPVRLSASKSLATLTQALPPAFASDVIDALHSAFDDDVLDGDTSAVSPLRWHGLTLTLSHLLYRRAIPPTHLPPSLDVLLRALTFAQRSPTGAAVGSNVRDAANFGIWSISRRYTTAELEPIPASTLSTPSPHSLPQTLALNLLTTATLDPSGNIRRGASAALQELTGRHPACIAAGIPLVQTIDFHAVGLRARAVTGLAPAAARLHAMYFDALADALLGWRGVRAGDAPAREVAAQALGAMAAAREAHVLHEIVGKVRKELEALREHEVEDRHGLLLALAALVQRAVDALASPATDTIVPRTRADLKPLLSIWDLLTTLPLPEAAFKSPPMRPDLTAVAVPSLITSLTALSTALSTPQAFTPSLQRAAQLLAYCFPRAAAQPVLGSAMVGVAALLPSMHRNALADTYMNTSPSDRASMGTGLPTVLGAIYPLLWPSMRTKIITTLESFPTTPMAVQVATLHALGDILVAIAGKHDLPTEDDIAAEGGNVAEDEDANLERAALALLRGLNDYTLTARGDEGSLARAAALASVQRAWEAQLSLPATIRAAVARLAHERLDRVRVAAAKCLCFGIPVKNDDGTAAEEHCFPGPPQEIDMQAVSAEKYFFSALFVLERPASMLYRRSVLQGLVSSAGLGGEGVRAAARAALVHRLDRLNPKTSQPLPSADRPAERALSLGETAGLLLDVLKESMGDERLEPPILDVWAFVLDMGCLDRLGDEFAWETVLTLVSKTHWRSGNVRKVMLALDCYRGLGRVKRIRAEVLRRVGGLATGGVGAVRGPAAEVLWVLTGDESLKKVDWAASRAVLKGALEGKVWT</sequence>
<dbReference type="EMBL" id="ML996712">
    <property type="protein sequence ID" value="KAF2395618.1"/>
    <property type="molecule type" value="Genomic_DNA"/>
</dbReference>
<evidence type="ECO:0000259" key="3">
    <source>
        <dbReference type="Pfam" id="PF12612"/>
    </source>
</evidence>
<dbReference type="InterPro" id="IPR011989">
    <property type="entry name" value="ARM-like"/>
</dbReference>
<evidence type="ECO:0000313" key="6">
    <source>
        <dbReference type="Proteomes" id="UP000799640"/>
    </source>
</evidence>
<dbReference type="InterPro" id="IPR021133">
    <property type="entry name" value="HEAT_type_2"/>
</dbReference>
<dbReference type="Proteomes" id="UP000799640">
    <property type="component" value="Unassembled WGS sequence"/>
</dbReference>
<dbReference type="Gene3D" id="1.25.10.10">
    <property type="entry name" value="Leucine-rich Repeat Variant"/>
    <property type="match status" value="2"/>
</dbReference>
<dbReference type="GO" id="GO:0005096">
    <property type="term" value="F:GTPase activator activity"/>
    <property type="evidence" value="ECO:0007669"/>
    <property type="project" value="InterPro"/>
</dbReference>
<dbReference type="PROSITE" id="PS50077">
    <property type="entry name" value="HEAT_REPEAT"/>
    <property type="match status" value="1"/>
</dbReference>
<dbReference type="InterPro" id="IPR022577">
    <property type="entry name" value="TBCD_C"/>
</dbReference>
<evidence type="ECO:0000259" key="4">
    <source>
        <dbReference type="Pfam" id="PF25767"/>
    </source>
</evidence>
<feature type="repeat" description="HEAT" evidence="2">
    <location>
        <begin position="341"/>
        <end position="378"/>
    </location>
</feature>
<keyword evidence="6" id="KW-1185">Reference proteome</keyword>
<dbReference type="GO" id="GO:0007023">
    <property type="term" value="P:post-chaperonin tubulin folding pathway"/>
    <property type="evidence" value="ECO:0007669"/>
    <property type="project" value="InterPro"/>
</dbReference>
<dbReference type="InterPro" id="IPR033162">
    <property type="entry name" value="TBCD"/>
</dbReference>
<dbReference type="SUPFAM" id="SSF48371">
    <property type="entry name" value="ARM repeat"/>
    <property type="match status" value="1"/>
</dbReference>
<protein>
    <submittedName>
        <fullName evidence="5">Uncharacterized protein</fullName>
    </submittedName>
</protein>
<dbReference type="GO" id="GO:0007021">
    <property type="term" value="P:tubulin complex assembly"/>
    <property type="evidence" value="ECO:0007669"/>
    <property type="project" value="InterPro"/>
</dbReference>
<accession>A0A6G1HHT2</accession>
<keyword evidence="1" id="KW-0143">Chaperone</keyword>
<dbReference type="PANTHER" id="PTHR12658:SF0">
    <property type="entry name" value="TUBULIN-SPECIFIC CHAPERONE D"/>
    <property type="match status" value="1"/>
</dbReference>
<feature type="domain" description="Tubulin-folding cofactor D ARM repeats" evidence="4">
    <location>
        <begin position="337"/>
        <end position="524"/>
    </location>
</feature>
<dbReference type="Pfam" id="PF12612">
    <property type="entry name" value="TFCD_C"/>
    <property type="match status" value="1"/>
</dbReference>
<dbReference type="InterPro" id="IPR058033">
    <property type="entry name" value="ARM_TBCD_2nd"/>
</dbReference>
<evidence type="ECO:0000256" key="2">
    <source>
        <dbReference type="PROSITE-ProRule" id="PRU00103"/>
    </source>
</evidence>
<proteinExistence type="predicted"/>
<evidence type="ECO:0000256" key="1">
    <source>
        <dbReference type="ARBA" id="ARBA00023186"/>
    </source>
</evidence>
<evidence type="ECO:0000313" key="5">
    <source>
        <dbReference type="EMBL" id="KAF2395618.1"/>
    </source>
</evidence>
<dbReference type="PANTHER" id="PTHR12658">
    <property type="entry name" value="BETA-TUBULIN COFACTOR D"/>
    <property type="match status" value="1"/>
</dbReference>
<name>A0A6G1HHT2_9PEZI</name>
<dbReference type="Pfam" id="PF23579">
    <property type="entry name" value="ARM_TBCD"/>
    <property type="match status" value="1"/>
</dbReference>
<dbReference type="InterPro" id="IPR016024">
    <property type="entry name" value="ARM-type_fold"/>
</dbReference>
<dbReference type="AlphaFoldDB" id="A0A6G1HHT2"/>
<feature type="domain" description="Tubulin-folding cofactor D C-terminal" evidence="3">
    <location>
        <begin position="901"/>
        <end position="1094"/>
    </location>
</feature>
<dbReference type="GO" id="GO:0000226">
    <property type="term" value="P:microtubule cytoskeleton organization"/>
    <property type="evidence" value="ECO:0007669"/>
    <property type="project" value="TreeGrafter"/>
</dbReference>
<dbReference type="GO" id="GO:0048487">
    <property type="term" value="F:beta-tubulin binding"/>
    <property type="evidence" value="ECO:0007669"/>
    <property type="project" value="InterPro"/>
</dbReference>
<gene>
    <name evidence="5" type="ORF">EJ06DRAFT_501327</name>
</gene>
<reference evidence="5" key="1">
    <citation type="journal article" date="2020" name="Stud. Mycol.">
        <title>101 Dothideomycetes genomes: a test case for predicting lifestyles and emergence of pathogens.</title>
        <authorList>
            <person name="Haridas S."/>
            <person name="Albert R."/>
            <person name="Binder M."/>
            <person name="Bloem J."/>
            <person name="Labutti K."/>
            <person name="Salamov A."/>
            <person name="Andreopoulos B."/>
            <person name="Baker S."/>
            <person name="Barry K."/>
            <person name="Bills G."/>
            <person name="Bluhm B."/>
            <person name="Cannon C."/>
            <person name="Castanera R."/>
            <person name="Culley D."/>
            <person name="Daum C."/>
            <person name="Ezra D."/>
            <person name="Gonzalez J."/>
            <person name="Henrissat B."/>
            <person name="Kuo A."/>
            <person name="Liang C."/>
            <person name="Lipzen A."/>
            <person name="Lutzoni F."/>
            <person name="Magnuson J."/>
            <person name="Mondo S."/>
            <person name="Nolan M."/>
            <person name="Ohm R."/>
            <person name="Pangilinan J."/>
            <person name="Park H.-J."/>
            <person name="Ramirez L."/>
            <person name="Alfaro M."/>
            <person name="Sun H."/>
            <person name="Tritt A."/>
            <person name="Yoshinaga Y."/>
            <person name="Zwiers L.-H."/>
            <person name="Turgeon B."/>
            <person name="Goodwin S."/>
            <person name="Spatafora J."/>
            <person name="Crous P."/>
            <person name="Grigoriev I."/>
        </authorList>
    </citation>
    <scope>NUCLEOTIDE SEQUENCE</scope>
    <source>
        <strain evidence="5">CBS 262.69</strain>
    </source>
</reference>
<dbReference type="Pfam" id="PF25767">
    <property type="entry name" value="ARM_TBCD_2nd"/>
    <property type="match status" value="1"/>
</dbReference>